<feature type="region of interest" description="Disordered" evidence="1">
    <location>
        <begin position="103"/>
        <end position="137"/>
    </location>
</feature>
<keyword evidence="3" id="KW-1185">Reference proteome</keyword>
<feature type="compositionally biased region" description="Basic and acidic residues" evidence="1">
    <location>
        <begin position="109"/>
        <end position="131"/>
    </location>
</feature>
<name>A0ABW5ZGC6_9BACL</name>
<evidence type="ECO:0000313" key="3">
    <source>
        <dbReference type="Proteomes" id="UP001597561"/>
    </source>
</evidence>
<gene>
    <name evidence="2" type="ORF">ACFS5P_05845</name>
</gene>
<evidence type="ECO:0000256" key="1">
    <source>
        <dbReference type="SAM" id="MobiDB-lite"/>
    </source>
</evidence>
<comment type="caution">
    <text evidence="2">The sequence shown here is derived from an EMBL/GenBank/DDBJ whole genome shotgun (WGS) entry which is preliminary data.</text>
</comment>
<dbReference type="EMBL" id="JBHUPG010000009">
    <property type="protein sequence ID" value="MFD2911390.1"/>
    <property type="molecule type" value="Genomic_DNA"/>
</dbReference>
<protein>
    <submittedName>
        <fullName evidence="2">Replication terminator protein</fullName>
    </submittedName>
</protein>
<organism evidence="2 3">
    <name type="scientific">Jeotgalibacillus terrae</name>
    <dbReference type="NCBI Taxonomy" id="587735"/>
    <lineage>
        <taxon>Bacteria</taxon>
        <taxon>Bacillati</taxon>
        <taxon>Bacillota</taxon>
        <taxon>Bacilli</taxon>
        <taxon>Bacillales</taxon>
        <taxon>Caryophanaceae</taxon>
        <taxon>Jeotgalibacillus</taxon>
    </lineage>
</organism>
<accession>A0ABW5ZGC6</accession>
<reference evidence="3" key="1">
    <citation type="journal article" date="2019" name="Int. J. Syst. Evol. Microbiol.">
        <title>The Global Catalogue of Microorganisms (GCM) 10K type strain sequencing project: providing services to taxonomists for standard genome sequencing and annotation.</title>
        <authorList>
            <consortium name="The Broad Institute Genomics Platform"/>
            <consortium name="The Broad Institute Genome Sequencing Center for Infectious Disease"/>
            <person name="Wu L."/>
            <person name="Ma J."/>
        </authorList>
    </citation>
    <scope>NUCLEOTIDE SEQUENCE [LARGE SCALE GENOMIC DNA]</scope>
    <source>
        <strain evidence="3">KCTC 13528</strain>
    </source>
</reference>
<dbReference type="Proteomes" id="UP001597561">
    <property type="component" value="Unassembled WGS sequence"/>
</dbReference>
<evidence type="ECO:0000313" key="2">
    <source>
        <dbReference type="EMBL" id="MFD2911390.1"/>
    </source>
</evidence>
<proteinExistence type="predicted"/>
<sequence length="137" mass="15359">MTTKIDFNNFANGALAEKLNREIQRVMENIEDPNTEFKTKRSVTLTLSFSAEEDRELISTDVQVKSKLAPTKSVSARMLLGRDEKGVVGAELKSGVKGQMYMTENGDLADDKGNVVKDEDQREENIVDFRATKKQSK</sequence>
<dbReference type="RefSeq" id="WP_204730096.1">
    <property type="nucleotide sequence ID" value="NZ_JAFBDK010000013.1"/>
</dbReference>